<evidence type="ECO:0000256" key="16">
    <source>
        <dbReference type="ARBA" id="ARBA00049244"/>
    </source>
</evidence>
<evidence type="ECO:0000313" key="23">
    <source>
        <dbReference type="Proteomes" id="UP000095087"/>
    </source>
</evidence>
<comment type="catalytic activity">
    <reaction evidence="16 20">
        <text>DNA(n) + a 2'-deoxyribonucleoside 5'-triphosphate = DNA(n+1) + diphosphate</text>
        <dbReference type="Rhea" id="RHEA:22508"/>
        <dbReference type="Rhea" id="RHEA-COMP:17339"/>
        <dbReference type="Rhea" id="RHEA-COMP:17340"/>
        <dbReference type="ChEBI" id="CHEBI:33019"/>
        <dbReference type="ChEBI" id="CHEBI:61560"/>
        <dbReference type="ChEBI" id="CHEBI:173112"/>
        <dbReference type="EC" id="2.7.7.7"/>
    </reaction>
</comment>
<comment type="function">
    <text evidence="14 20">DNA polymerase III is a complex, multichain enzyme responsible for most of the replicative synthesis in bacteria. The epsilon subunit contain the editing function and is a proofreading 3'-5' exonuclease.</text>
</comment>
<evidence type="ECO:0000256" key="11">
    <source>
        <dbReference type="ARBA" id="ARBA00022842"/>
    </source>
</evidence>
<comment type="subunit">
    <text evidence="15 20">DNA polymerase III contains a core (composed of alpha, epsilon and theta chains) that associates with a tau subunit. This core dimerizes to form the POLIII' complex. PolIII' associates with the gamma complex (composed of gamma, delta, delta', psi and chi chains) and with the beta chain to form the complete DNA polymerase III complex.</text>
</comment>
<evidence type="ECO:0000256" key="9">
    <source>
        <dbReference type="ARBA" id="ARBA00022801"/>
    </source>
</evidence>
<dbReference type="GO" id="GO:0003677">
    <property type="term" value="F:DNA binding"/>
    <property type="evidence" value="ECO:0007669"/>
    <property type="project" value="InterPro"/>
</dbReference>
<dbReference type="CDD" id="cd06131">
    <property type="entry name" value="DNA_pol_III_epsilon_Ecoli_like"/>
    <property type="match status" value="1"/>
</dbReference>
<sequence>MREIILDTETTGLKPADGHRIVEVGCIELLNCIPTGREWHRFINPERDMPDEAYRVHGLSADFLSDKPLFLDVADELLEFVEGARLIMHNAPFDFAFLNAEFERCERMLLAWENVVDSLALARRRHPGSPASLDALCKRYGVDLSAREKHHGALVDCKLLASVYVELVGGHQARLELAVSSGEESPIGGIAPVATARPAPLPSRLSAGEAQAHAAFIETLGENALWNRL</sequence>
<feature type="domain" description="Exonuclease" evidence="21">
    <location>
        <begin position="2"/>
        <end position="173"/>
    </location>
</feature>
<evidence type="ECO:0000256" key="4">
    <source>
        <dbReference type="ARBA" id="ARBA00022679"/>
    </source>
</evidence>
<evidence type="ECO:0000256" key="18">
    <source>
        <dbReference type="PIRSR" id="PIRSR606309-2"/>
    </source>
</evidence>
<feature type="binding site" evidence="18">
    <location>
        <position position="7"/>
    </location>
    <ligand>
        <name>substrate</name>
    </ligand>
</feature>
<feature type="binding site" evidence="19">
    <location>
        <position position="9"/>
    </location>
    <ligand>
        <name>a divalent metal cation</name>
        <dbReference type="ChEBI" id="CHEBI:60240"/>
        <label>1</label>
        <note>catalytic</note>
    </ligand>
</feature>
<feature type="binding site" evidence="18">
    <location>
        <position position="52"/>
    </location>
    <ligand>
        <name>substrate</name>
    </ligand>
</feature>
<keyword evidence="11 19" id="KW-0460">Magnesium</keyword>
<keyword evidence="5 20" id="KW-0548">Nucleotidyltransferase</keyword>
<dbReference type="InterPro" id="IPR012337">
    <property type="entry name" value="RNaseH-like_sf"/>
</dbReference>
<dbReference type="PANTHER" id="PTHR30231:SF41">
    <property type="entry name" value="DNA POLYMERASE III SUBUNIT EPSILON"/>
    <property type="match status" value="1"/>
</dbReference>
<keyword evidence="7 20" id="KW-0540">Nuclease</keyword>
<dbReference type="SUPFAM" id="SSF53098">
    <property type="entry name" value="Ribonuclease H-like"/>
    <property type="match status" value="1"/>
</dbReference>
<dbReference type="EC" id="2.7.7.7" evidence="2 20"/>
<dbReference type="GO" id="GO:0005829">
    <property type="term" value="C:cytosol"/>
    <property type="evidence" value="ECO:0007669"/>
    <property type="project" value="TreeGrafter"/>
</dbReference>
<dbReference type="EMBL" id="MASI01000002">
    <property type="protein sequence ID" value="ODA68037.1"/>
    <property type="molecule type" value="Genomic_DNA"/>
</dbReference>
<dbReference type="NCBIfam" id="TIGR01406">
    <property type="entry name" value="dnaQ_proteo"/>
    <property type="match status" value="1"/>
</dbReference>
<keyword evidence="9 20" id="KW-0378">Hydrolase</keyword>
<keyword evidence="6 20" id="KW-0235">DNA replication</keyword>
<evidence type="ECO:0000256" key="2">
    <source>
        <dbReference type="ARBA" id="ARBA00012417"/>
    </source>
</evidence>
<comment type="caution">
    <text evidence="22">The sequence shown here is derived from an EMBL/GenBank/DDBJ whole genome shotgun (WGS) entry which is preliminary data.</text>
</comment>
<dbReference type="InterPro" id="IPR013520">
    <property type="entry name" value="Ribonucl_H"/>
</dbReference>
<keyword evidence="12 20" id="KW-0239">DNA-directed DNA polymerase</keyword>
<dbReference type="SMART" id="SM00479">
    <property type="entry name" value="EXOIII"/>
    <property type="match status" value="1"/>
</dbReference>
<accession>A0A1E2S0M8</accession>
<evidence type="ECO:0000256" key="12">
    <source>
        <dbReference type="ARBA" id="ARBA00022932"/>
    </source>
</evidence>
<keyword evidence="23" id="KW-1185">Reference proteome</keyword>
<dbReference type="FunFam" id="3.30.420.10:FF:000012">
    <property type="entry name" value="DNA polymerase III subunit epsilon"/>
    <property type="match status" value="1"/>
</dbReference>
<dbReference type="Gene3D" id="3.30.420.10">
    <property type="entry name" value="Ribonuclease H-like superfamily/Ribonuclease H"/>
    <property type="match status" value="1"/>
</dbReference>
<keyword evidence="8 19" id="KW-0479">Metal-binding</keyword>
<evidence type="ECO:0000313" key="22">
    <source>
        <dbReference type="EMBL" id="ODA68037.1"/>
    </source>
</evidence>
<feature type="active site" description="Proton acceptor" evidence="17">
    <location>
        <position position="151"/>
    </location>
</feature>
<dbReference type="NCBIfam" id="TIGR00573">
    <property type="entry name" value="dnaq"/>
    <property type="match status" value="1"/>
</dbReference>
<keyword evidence="10 20" id="KW-0269">Exonuclease</keyword>
<dbReference type="GO" id="GO:0045004">
    <property type="term" value="P:DNA replication proofreading"/>
    <property type="evidence" value="ECO:0007669"/>
    <property type="project" value="TreeGrafter"/>
</dbReference>
<dbReference type="RefSeq" id="WP_069094548.1">
    <property type="nucleotide sequence ID" value="NZ_MASI01000002.1"/>
</dbReference>
<dbReference type="PANTHER" id="PTHR30231">
    <property type="entry name" value="DNA POLYMERASE III SUBUNIT EPSILON"/>
    <property type="match status" value="1"/>
</dbReference>
<evidence type="ECO:0000256" key="15">
    <source>
        <dbReference type="ARBA" id="ARBA00026073"/>
    </source>
</evidence>
<dbReference type="PATRIC" id="fig|1177755.3.peg.1214"/>
<dbReference type="Pfam" id="PF00929">
    <property type="entry name" value="RNase_T"/>
    <property type="match status" value="1"/>
</dbReference>
<feature type="binding site" evidence="19">
    <location>
        <position position="156"/>
    </location>
    <ligand>
        <name>a divalent metal cation</name>
        <dbReference type="ChEBI" id="CHEBI:60240"/>
        <label>1</label>
        <note>catalytic</note>
    </ligand>
</feature>
<dbReference type="InterPro" id="IPR006309">
    <property type="entry name" value="DnaQ_proteo"/>
</dbReference>
<name>A0A1E2S0M8_9HYPH</name>
<feature type="binding site" evidence="18">
    <location>
        <position position="57"/>
    </location>
    <ligand>
        <name>substrate</name>
    </ligand>
</feature>
<evidence type="ECO:0000259" key="21">
    <source>
        <dbReference type="SMART" id="SM00479"/>
    </source>
</evidence>
<evidence type="ECO:0000256" key="10">
    <source>
        <dbReference type="ARBA" id="ARBA00022839"/>
    </source>
</evidence>
<evidence type="ECO:0000256" key="20">
    <source>
        <dbReference type="RuleBase" id="RU364087"/>
    </source>
</evidence>
<evidence type="ECO:0000256" key="13">
    <source>
        <dbReference type="ARBA" id="ARBA00023211"/>
    </source>
</evidence>
<evidence type="ECO:0000256" key="17">
    <source>
        <dbReference type="PIRSR" id="PIRSR606309-1"/>
    </source>
</evidence>
<comment type="cofactor">
    <cofactor evidence="1 20">
        <name>Mn(2+)</name>
        <dbReference type="ChEBI" id="CHEBI:29035"/>
    </cofactor>
</comment>
<evidence type="ECO:0000256" key="5">
    <source>
        <dbReference type="ARBA" id="ARBA00022695"/>
    </source>
</evidence>
<comment type="cofactor">
    <cofactor evidence="19">
        <name>Mg(2+)</name>
        <dbReference type="ChEBI" id="CHEBI:18420"/>
    </cofactor>
    <cofactor evidence="19">
        <name>Mn(2+)</name>
        <dbReference type="ChEBI" id="CHEBI:29035"/>
    </cofactor>
    <text evidence="19">Binds 2 divalent metal cations. Magnesium or manganese.</text>
</comment>
<feature type="binding site" evidence="18">
    <location>
        <position position="156"/>
    </location>
    <ligand>
        <name>substrate</name>
    </ligand>
</feature>
<reference evidence="22 23" key="1">
    <citation type="submission" date="2016-07" db="EMBL/GenBank/DDBJ databases">
        <title>Draft genome sequence of Methyloligella halotolerans C2T (VKM B-2706T=CCUG 61687T=DSM 25045T), a halotolerant polyhydroxybutyrate accumulating methylotroph.</title>
        <authorList>
            <person name="Vasilenko O.V."/>
            <person name="Doronina N.V."/>
            <person name="Poroshina M.N."/>
            <person name="Tarlachkov S.V."/>
            <person name="Trotsenko Y.A."/>
        </authorList>
    </citation>
    <scope>NUCLEOTIDE SEQUENCE [LARGE SCALE GENOMIC DNA]</scope>
    <source>
        <strain evidence="22 23">VKM B-2706</strain>
    </source>
</reference>
<evidence type="ECO:0000256" key="3">
    <source>
        <dbReference type="ARBA" id="ARBA00020352"/>
    </source>
</evidence>
<organism evidence="22 23">
    <name type="scientific">Methyloligella halotolerans</name>
    <dbReference type="NCBI Taxonomy" id="1177755"/>
    <lineage>
        <taxon>Bacteria</taxon>
        <taxon>Pseudomonadati</taxon>
        <taxon>Pseudomonadota</taxon>
        <taxon>Alphaproteobacteria</taxon>
        <taxon>Hyphomicrobiales</taxon>
        <taxon>Hyphomicrobiaceae</taxon>
        <taxon>Methyloligella</taxon>
    </lineage>
</organism>
<dbReference type="Proteomes" id="UP000095087">
    <property type="component" value="Unassembled WGS sequence"/>
</dbReference>
<dbReference type="OrthoDB" id="9804290at2"/>
<dbReference type="GO" id="GO:0003887">
    <property type="term" value="F:DNA-directed DNA polymerase activity"/>
    <property type="evidence" value="ECO:0007669"/>
    <property type="project" value="UniProtKB-KW"/>
</dbReference>
<evidence type="ECO:0000256" key="7">
    <source>
        <dbReference type="ARBA" id="ARBA00022722"/>
    </source>
</evidence>
<protein>
    <recommendedName>
        <fullName evidence="3 20">DNA polymerase III subunit epsilon</fullName>
        <ecNumber evidence="2 20">2.7.7.7</ecNumber>
    </recommendedName>
</protein>
<keyword evidence="4 20" id="KW-0808">Transferase</keyword>
<dbReference type="STRING" id="1177755.A7A08_01207"/>
<dbReference type="AlphaFoldDB" id="A0A1E2S0M8"/>
<evidence type="ECO:0000256" key="6">
    <source>
        <dbReference type="ARBA" id="ARBA00022705"/>
    </source>
</evidence>
<dbReference type="InterPro" id="IPR036397">
    <property type="entry name" value="RNaseH_sf"/>
</dbReference>
<evidence type="ECO:0000256" key="1">
    <source>
        <dbReference type="ARBA" id="ARBA00001936"/>
    </source>
</evidence>
<gene>
    <name evidence="20" type="primary">dnaQ</name>
    <name evidence="22" type="ORF">A7A08_01207</name>
</gene>
<dbReference type="GO" id="GO:0046872">
    <property type="term" value="F:metal ion binding"/>
    <property type="evidence" value="ECO:0007669"/>
    <property type="project" value="UniProtKB-KW"/>
</dbReference>
<evidence type="ECO:0000256" key="8">
    <source>
        <dbReference type="ARBA" id="ARBA00022723"/>
    </source>
</evidence>
<feature type="binding site" evidence="18">
    <location>
        <position position="9"/>
    </location>
    <ligand>
        <name>substrate</name>
    </ligand>
</feature>
<feature type="binding site" evidence="19">
    <location>
        <position position="7"/>
    </location>
    <ligand>
        <name>a divalent metal cation</name>
        <dbReference type="ChEBI" id="CHEBI:60240"/>
        <label>1</label>
        <note>catalytic</note>
    </ligand>
</feature>
<evidence type="ECO:0000256" key="14">
    <source>
        <dbReference type="ARBA" id="ARBA00025483"/>
    </source>
</evidence>
<dbReference type="NCBIfam" id="NF004316">
    <property type="entry name" value="PRK05711.1"/>
    <property type="match status" value="1"/>
</dbReference>
<dbReference type="GO" id="GO:0008408">
    <property type="term" value="F:3'-5' exonuclease activity"/>
    <property type="evidence" value="ECO:0007669"/>
    <property type="project" value="TreeGrafter"/>
</dbReference>
<keyword evidence="13 19" id="KW-0464">Manganese</keyword>
<dbReference type="InterPro" id="IPR006054">
    <property type="entry name" value="DnaQ"/>
</dbReference>
<evidence type="ECO:0000256" key="19">
    <source>
        <dbReference type="PIRSR" id="PIRSR606309-3"/>
    </source>
</evidence>
<proteinExistence type="predicted"/>